<dbReference type="Pfam" id="PF22725">
    <property type="entry name" value="GFO_IDH_MocA_C3"/>
    <property type="match status" value="1"/>
</dbReference>
<evidence type="ECO:0000313" key="4">
    <source>
        <dbReference type="Proteomes" id="UP000503251"/>
    </source>
</evidence>
<feature type="domain" description="GFO/IDH/MocA-like oxidoreductase" evidence="2">
    <location>
        <begin position="130"/>
        <end position="238"/>
    </location>
</feature>
<dbReference type="PANTHER" id="PTHR43377">
    <property type="entry name" value="BILIVERDIN REDUCTASE A"/>
    <property type="match status" value="1"/>
</dbReference>
<dbReference type="InterPro" id="IPR051450">
    <property type="entry name" value="Gfo/Idh/MocA_Oxidoreductases"/>
</dbReference>
<dbReference type="InterPro" id="IPR036291">
    <property type="entry name" value="NAD(P)-bd_dom_sf"/>
</dbReference>
<dbReference type="EMBL" id="CP039543">
    <property type="protein sequence ID" value="QJT07736.1"/>
    <property type="molecule type" value="Genomic_DNA"/>
</dbReference>
<gene>
    <name evidence="3" type="ORF">E8L03_01795</name>
</gene>
<name>A0ABX6NBW3_9BACT</name>
<dbReference type="Gene3D" id="3.40.50.720">
    <property type="entry name" value="NAD(P)-binding Rossmann-like Domain"/>
    <property type="match status" value="1"/>
</dbReference>
<dbReference type="PANTHER" id="PTHR43377:SF6">
    <property type="entry name" value="GFO_IDH_MOCA-LIKE OXIDOREDUCTASE N-TERMINAL DOMAIN-CONTAINING PROTEIN"/>
    <property type="match status" value="1"/>
</dbReference>
<dbReference type="InterPro" id="IPR000683">
    <property type="entry name" value="Gfo/Idh/MocA-like_OxRdtase_N"/>
</dbReference>
<dbReference type="Gene3D" id="3.30.360.10">
    <property type="entry name" value="Dihydrodipicolinate Reductase, domain 2"/>
    <property type="match status" value="1"/>
</dbReference>
<keyword evidence="4" id="KW-1185">Reference proteome</keyword>
<feature type="domain" description="Gfo/Idh/MocA-like oxidoreductase N-terminal" evidence="1">
    <location>
        <begin position="2"/>
        <end position="121"/>
    </location>
</feature>
<reference evidence="3 4" key="1">
    <citation type="submission" date="2019-04" db="EMBL/GenBank/DDBJ databases">
        <title>Isolation and culture of sulfate reducing bacteria from the cold seep of the South China Sea.</title>
        <authorList>
            <person name="Sun C."/>
            <person name="Liu R."/>
        </authorList>
    </citation>
    <scope>NUCLEOTIDE SEQUENCE [LARGE SCALE GENOMIC DNA]</scope>
    <source>
        <strain evidence="3 4">CS1</strain>
    </source>
</reference>
<accession>A0ABX6NBW3</accession>
<dbReference type="Proteomes" id="UP000503251">
    <property type="component" value="Chromosome"/>
</dbReference>
<evidence type="ECO:0000259" key="2">
    <source>
        <dbReference type="Pfam" id="PF22725"/>
    </source>
</evidence>
<proteinExistence type="predicted"/>
<protein>
    <submittedName>
        <fullName evidence="3">Gfo/Idh/MocA family oxidoreductase</fullName>
    </submittedName>
</protein>
<dbReference type="SUPFAM" id="SSF51735">
    <property type="entry name" value="NAD(P)-binding Rossmann-fold domains"/>
    <property type="match status" value="1"/>
</dbReference>
<dbReference type="SUPFAM" id="SSF55347">
    <property type="entry name" value="Glyceraldehyde-3-phosphate dehydrogenase-like, C-terminal domain"/>
    <property type="match status" value="1"/>
</dbReference>
<dbReference type="RefSeq" id="WP_171266393.1">
    <property type="nucleotide sequence ID" value="NZ_CP039543.1"/>
</dbReference>
<dbReference type="Pfam" id="PF01408">
    <property type="entry name" value="GFO_IDH_MocA"/>
    <property type="match status" value="1"/>
</dbReference>
<sequence>MLNIAVVGCGYWGPNHVRNFNNLTDCAVTRVCDLDSKRLAHITKLYGTITPTNDYDELLADSSVDAVVISTPVSLHYSMAKKALKSGKHVLIEKPMTKTSAEAIELIELARKKNLKLMVGHTFIYNPVVSKIKEIIADGALGDILYISSRRLNLGLFQSDINVAWDLAPHDISIILHLMEKYPESVNCQGKGNIREDIEDITNMTLNFDGRGFATIQSSWLDPNKVREMTIVGSRRMLVYNDMESMEKIKIFDKRVENPPYYDTFADFHFSYHYGDVYAPYVKQIETLQIQCQHFIDCILKDHDPQSSGLHGLQVVRILEAATASLRNGGAKVDLAEERMLAAVGA</sequence>
<evidence type="ECO:0000259" key="1">
    <source>
        <dbReference type="Pfam" id="PF01408"/>
    </source>
</evidence>
<evidence type="ECO:0000313" key="3">
    <source>
        <dbReference type="EMBL" id="QJT07736.1"/>
    </source>
</evidence>
<organism evidence="3 4">
    <name type="scientific">Oceanidesulfovibrio marinus</name>
    <dbReference type="NCBI Taxonomy" id="370038"/>
    <lineage>
        <taxon>Bacteria</taxon>
        <taxon>Pseudomonadati</taxon>
        <taxon>Thermodesulfobacteriota</taxon>
        <taxon>Desulfovibrionia</taxon>
        <taxon>Desulfovibrionales</taxon>
        <taxon>Desulfovibrionaceae</taxon>
        <taxon>Oceanidesulfovibrio</taxon>
    </lineage>
</organism>
<dbReference type="InterPro" id="IPR055170">
    <property type="entry name" value="GFO_IDH_MocA-like_dom"/>
</dbReference>